<evidence type="ECO:0000313" key="3">
    <source>
        <dbReference type="Proteomes" id="UP001143543"/>
    </source>
</evidence>
<sequence length="138" mass="15380">MKTLATLLMILLTSLIHAQEKNTYTINAQVTNVKSAEGNVIFSLHTKDTFMKGSGIKMVVATIENGVAKATFTDIEPGTYAIMVLHDENENKRMDFEATGFPKEDYGMSNNPMAFGPPNFNDAKFDITTEDKDFTIRF</sequence>
<dbReference type="InterPro" id="IPR018673">
    <property type="entry name" value="DUF2141"/>
</dbReference>
<name>A0ABQ5MLM4_9FLAO</name>
<evidence type="ECO:0000313" key="2">
    <source>
        <dbReference type="EMBL" id="GLB50268.1"/>
    </source>
</evidence>
<gene>
    <name evidence="2" type="ORF">Y10_26360</name>
</gene>
<accession>A0ABQ5MLM4</accession>
<organism evidence="2 3">
    <name type="scientific">Neptunitalea lumnitzerae</name>
    <dbReference type="NCBI Taxonomy" id="2965509"/>
    <lineage>
        <taxon>Bacteria</taxon>
        <taxon>Pseudomonadati</taxon>
        <taxon>Bacteroidota</taxon>
        <taxon>Flavobacteriia</taxon>
        <taxon>Flavobacteriales</taxon>
        <taxon>Flavobacteriaceae</taxon>
        <taxon>Neptunitalea</taxon>
    </lineage>
</organism>
<comment type="caution">
    <text evidence="2">The sequence shown here is derived from an EMBL/GenBank/DDBJ whole genome shotgun (WGS) entry which is preliminary data.</text>
</comment>
<reference evidence="2" key="1">
    <citation type="submission" date="2022-07" db="EMBL/GenBank/DDBJ databases">
        <title>Taxonomy of Novel Oxalotrophic and Methylotrophic Bacteria.</title>
        <authorList>
            <person name="Sahin N."/>
            <person name="Tani A."/>
        </authorList>
    </citation>
    <scope>NUCLEOTIDE SEQUENCE</scope>
    <source>
        <strain evidence="2">Y10</strain>
    </source>
</reference>
<evidence type="ECO:0000256" key="1">
    <source>
        <dbReference type="SAM" id="SignalP"/>
    </source>
</evidence>
<protein>
    <recommendedName>
        <fullName evidence="4">DUF2141 domain-containing protein</fullName>
    </recommendedName>
</protein>
<dbReference type="EMBL" id="BRVO01000003">
    <property type="protein sequence ID" value="GLB50268.1"/>
    <property type="molecule type" value="Genomic_DNA"/>
</dbReference>
<feature type="signal peptide" evidence="1">
    <location>
        <begin position="1"/>
        <end position="18"/>
    </location>
</feature>
<feature type="chain" id="PRO_5045316021" description="DUF2141 domain-containing protein" evidence="1">
    <location>
        <begin position="19"/>
        <end position="138"/>
    </location>
</feature>
<dbReference type="Pfam" id="PF09912">
    <property type="entry name" value="DUF2141"/>
    <property type="match status" value="1"/>
</dbReference>
<dbReference type="Proteomes" id="UP001143543">
    <property type="component" value="Unassembled WGS sequence"/>
</dbReference>
<keyword evidence="1" id="KW-0732">Signal</keyword>
<proteinExistence type="predicted"/>
<keyword evidence="3" id="KW-1185">Reference proteome</keyword>
<evidence type="ECO:0008006" key="4">
    <source>
        <dbReference type="Google" id="ProtNLM"/>
    </source>
</evidence>
<dbReference type="RefSeq" id="WP_281765896.1">
    <property type="nucleotide sequence ID" value="NZ_BRVO01000003.1"/>
</dbReference>